<dbReference type="InterPro" id="IPR008978">
    <property type="entry name" value="HSP20-like_chaperone"/>
</dbReference>
<comment type="similarity">
    <text evidence="1 2">Belongs to the small heat shock protein (HSP20) family.</text>
</comment>
<evidence type="ECO:0000313" key="5">
    <source>
        <dbReference type="Proteomes" id="UP000603708"/>
    </source>
</evidence>
<name>A0A919GF43_9ACTN</name>
<comment type="caution">
    <text evidence="4">The sequence shown here is derived from an EMBL/GenBank/DDBJ whole genome shotgun (WGS) entry which is preliminary data.</text>
</comment>
<evidence type="ECO:0000256" key="1">
    <source>
        <dbReference type="PROSITE-ProRule" id="PRU00285"/>
    </source>
</evidence>
<evidence type="ECO:0000313" key="4">
    <source>
        <dbReference type="EMBL" id="GHH83420.1"/>
    </source>
</evidence>
<dbReference type="PROSITE" id="PS01031">
    <property type="entry name" value="SHSP"/>
    <property type="match status" value="1"/>
</dbReference>
<accession>A0A919GF43</accession>
<dbReference type="Pfam" id="PF00011">
    <property type="entry name" value="HSP20"/>
    <property type="match status" value="1"/>
</dbReference>
<protein>
    <submittedName>
        <fullName evidence="4">14 kDa antigen</fullName>
    </submittedName>
</protein>
<feature type="domain" description="SHSP" evidence="3">
    <location>
        <begin position="30"/>
        <end position="139"/>
    </location>
</feature>
<dbReference type="SUPFAM" id="SSF49764">
    <property type="entry name" value="HSP20-like chaperones"/>
    <property type="match status" value="1"/>
</dbReference>
<dbReference type="Gene3D" id="2.60.40.790">
    <property type="match status" value="1"/>
</dbReference>
<dbReference type="PANTHER" id="PTHR11527">
    <property type="entry name" value="HEAT-SHOCK PROTEIN 20 FAMILY MEMBER"/>
    <property type="match status" value="1"/>
</dbReference>
<reference evidence="4" key="2">
    <citation type="submission" date="2020-09" db="EMBL/GenBank/DDBJ databases">
        <authorList>
            <person name="Sun Q."/>
            <person name="Ohkuma M."/>
        </authorList>
    </citation>
    <scope>NUCLEOTIDE SEQUENCE</scope>
    <source>
        <strain evidence="4">JCM 5069</strain>
    </source>
</reference>
<reference evidence="4" key="1">
    <citation type="journal article" date="2014" name="Int. J. Syst. Evol. Microbiol.">
        <title>Complete genome sequence of Corynebacterium casei LMG S-19264T (=DSM 44701T), isolated from a smear-ripened cheese.</title>
        <authorList>
            <consortium name="US DOE Joint Genome Institute (JGI-PGF)"/>
            <person name="Walter F."/>
            <person name="Albersmeier A."/>
            <person name="Kalinowski J."/>
            <person name="Ruckert C."/>
        </authorList>
    </citation>
    <scope>NUCLEOTIDE SEQUENCE</scope>
    <source>
        <strain evidence="4">JCM 5069</strain>
    </source>
</reference>
<evidence type="ECO:0000259" key="3">
    <source>
        <dbReference type="PROSITE" id="PS01031"/>
    </source>
</evidence>
<dbReference type="EMBL" id="BNCD01000014">
    <property type="protein sequence ID" value="GHH83420.1"/>
    <property type="molecule type" value="Genomic_DNA"/>
</dbReference>
<dbReference type="RefSeq" id="WP_189934951.1">
    <property type="nucleotide sequence ID" value="NZ_BNCD01000014.1"/>
</dbReference>
<keyword evidence="5" id="KW-1185">Reference proteome</keyword>
<gene>
    <name evidence="4" type="primary">hspX</name>
    <name evidence="4" type="ORF">GCM10018793_45460</name>
</gene>
<dbReference type="Proteomes" id="UP000603708">
    <property type="component" value="Unassembled WGS sequence"/>
</dbReference>
<dbReference type="InterPro" id="IPR031107">
    <property type="entry name" value="Small_HSP"/>
</dbReference>
<dbReference type="CDD" id="cd06464">
    <property type="entry name" value="ACD_sHsps-like"/>
    <property type="match status" value="1"/>
</dbReference>
<evidence type="ECO:0000256" key="2">
    <source>
        <dbReference type="RuleBase" id="RU003616"/>
    </source>
</evidence>
<dbReference type="InterPro" id="IPR002068">
    <property type="entry name" value="A-crystallin/Hsp20_dom"/>
</dbReference>
<sequence>MNALARKQRFSFPDLPEWFEGFPSRLALPGMSDLYAMRMETYAEGGRYVLRAELPGIDVEDLDLTVEEGVLTIRAERTEHDVDKERSEIRYGTLMRSVPLPAGADENDMEASYAEGMLTVSVGMHKEASEAKHITVRKRSM</sequence>
<dbReference type="AlphaFoldDB" id="A0A919GF43"/>
<organism evidence="4 5">
    <name type="scientific">Streptomyces sulfonofaciens</name>
    <dbReference type="NCBI Taxonomy" id="68272"/>
    <lineage>
        <taxon>Bacteria</taxon>
        <taxon>Bacillati</taxon>
        <taxon>Actinomycetota</taxon>
        <taxon>Actinomycetes</taxon>
        <taxon>Kitasatosporales</taxon>
        <taxon>Streptomycetaceae</taxon>
        <taxon>Streptomyces</taxon>
    </lineage>
</organism>
<proteinExistence type="inferred from homology"/>